<accession>A0ABY6IL19</accession>
<feature type="transmembrane region" description="Helical" evidence="1">
    <location>
        <begin position="89"/>
        <end position="113"/>
    </location>
</feature>
<sequence>MIRLILIAVGAVSLVLAVLGAVLPLLPTTPFVLLSGLCFSKSSPRLNEMLTRNSVFGPELENWRNYGAISARAKSIAVASLAATLLVSALMQVSVSVLMIQSSVLLLVAVFILSRPLPPA</sequence>
<protein>
    <submittedName>
        <fullName evidence="2">YbaN family protein</fullName>
    </submittedName>
</protein>
<proteinExistence type="predicted"/>
<dbReference type="Proteomes" id="UP001163882">
    <property type="component" value="Chromosome"/>
</dbReference>
<evidence type="ECO:0000313" key="3">
    <source>
        <dbReference type="Proteomes" id="UP001163882"/>
    </source>
</evidence>
<reference evidence="2" key="1">
    <citation type="submission" date="2022-10" db="EMBL/GenBank/DDBJ databases">
        <title>YIM 151497 complete genome.</title>
        <authorList>
            <person name="Chen X."/>
        </authorList>
    </citation>
    <scope>NUCLEOTIDE SEQUENCE</scope>
    <source>
        <strain evidence="2">YIM 151497</strain>
    </source>
</reference>
<dbReference type="PIRSF" id="PIRSF016789">
    <property type="entry name" value="DUF454"/>
    <property type="match status" value="1"/>
</dbReference>
<gene>
    <name evidence="2" type="ORF">OF122_14090</name>
</gene>
<dbReference type="Pfam" id="PF04304">
    <property type="entry name" value="DUF454"/>
    <property type="match status" value="1"/>
</dbReference>
<evidence type="ECO:0000256" key="1">
    <source>
        <dbReference type="SAM" id="Phobius"/>
    </source>
</evidence>
<dbReference type="RefSeq" id="WP_264224831.1">
    <property type="nucleotide sequence ID" value="NZ_CP107716.1"/>
</dbReference>
<dbReference type="EMBL" id="CP107716">
    <property type="protein sequence ID" value="UYQ71171.1"/>
    <property type="molecule type" value="Genomic_DNA"/>
</dbReference>
<organism evidence="2 3">
    <name type="scientific">Pelagibacterium flavum</name>
    <dbReference type="NCBI Taxonomy" id="2984530"/>
    <lineage>
        <taxon>Bacteria</taxon>
        <taxon>Pseudomonadati</taxon>
        <taxon>Pseudomonadota</taxon>
        <taxon>Alphaproteobacteria</taxon>
        <taxon>Hyphomicrobiales</taxon>
        <taxon>Devosiaceae</taxon>
        <taxon>Pelagibacterium</taxon>
    </lineage>
</organism>
<dbReference type="InterPro" id="IPR007401">
    <property type="entry name" value="DUF454"/>
</dbReference>
<dbReference type="PANTHER" id="PTHR35813:SF1">
    <property type="entry name" value="INNER MEMBRANE PROTEIN YBAN"/>
    <property type="match status" value="1"/>
</dbReference>
<name>A0ABY6IL19_9HYPH</name>
<keyword evidence="1" id="KW-1133">Transmembrane helix</keyword>
<keyword evidence="1" id="KW-0472">Membrane</keyword>
<evidence type="ECO:0000313" key="2">
    <source>
        <dbReference type="EMBL" id="UYQ71171.1"/>
    </source>
</evidence>
<keyword evidence="1" id="KW-0812">Transmembrane</keyword>
<dbReference type="PANTHER" id="PTHR35813">
    <property type="entry name" value="INNER MEMBRANE PROTEIN YBAN"/>
    <property type="match status" value="1"/>
</dbReference>
<keyword evidence="3" id="KW-1185">Reference proteome</keyword>